<proteinExistence type="predicted"/>
<comment type="caution">
    <text evidence="8">The sequence shown here is derived from an EMBL/GenBank/DDBJ whole genome shotgun (WGS) entry which is preliminary data.</text>
</comment>
<dbReference type="Proteomes" id="UP001597032">
    <property type="component" value="Unassembled WGS sequence"/>
</dbReference>
<dbReference type="Pfam" id="PF13396">
    <property type="entry name" value="PLDc_N"/>
    <property type="match status" value="1"/>
</dbReference>
<name>A0ABW2Z408_9FLAO</name>
<dbReference type="RefSeq" id="WP_298262831.1">
    <property type="nucleotide sequence ID" value="NZ_JBHTIC010000006.1"/>
</dbReference>
<gene>
    <name evidence="8" type="ORF">ACFQZW_05355</name>
</gene>
<protein>
    <submittedName>
        <fullName evidence="8">PLD nuclease N-terminal domain-containing protein</fullName>
    </submittedName>
</protein>
<evidence type="ECO:0000256" key="3">
    <source>
        <dbReference type="ARBA" id="ARBA00022692"/>
    </source>
</evidence>
<evidence type="ECO:0000313" key="9">
    <source>
        <dbReference type="Proteomes" id="UP001597032"/>
    </source>
</evidence>
<evidence type="ECO:0000259" key="7">
    <source>
        <dbReference type="Pfam" id="PF13396"/>
    </source>
</evidence>
<evidence type="ECO:0000256" key="4">
    <source>
        <dbReference type="ARBA" id="ARBA00022989"/>
    </source>
</evidence>
<feature type="transmembrane region" description="Helical" evidence="6">
    <location>
        <begin position="41"/>
        <end position="60"/>
    </location>
</feature>
<organism evidence="8 9">
    <name type="scientific">Lutibacter aestuarii</name>
    <dbReference type="NCBI Taxonomy" id="861111"/>
    <lineage>
        <taxon>Bacteria</taxon>
        <taxon>Pseudomonadati</taxon>
        <taxon>Bacteroidota</taxon>
        <taxon>Flavobacteriia</taxon>
        <taxon>Flavobacteriales</taxon>
        <taxon>Flavobacteriaceae</taxon>
        <taxon>Lutibacter</taxon>
    </lineage>
</organism>
<comment type="subcellular location">
    <subcellularLocation>
        <location evidence="1">Cell membrane</location>
        <topology evidence="1">Multi-pass membrane protein</topology>
    </subcellularLocation>
</comment>
<evidence type="ECO:0000256" key="5">
    <source>
        <dbReference type="ARBA" id="ARBA00023136"/>
    </source>
</evidence>
<evidence type="ECO:0000313" key="8">
    <source>
        <dbReference type="EMBL" id="MFD0761501.1"/>
    </source>
</evidence>
<keyword evidence="3 6" id="KW-0812">Transmembrane</keyword>
<dbReference type="EMBL" id="JBHTIC010000006">
    <property type="protein sequence ID" value="MFD0761501.1"/>
    <property type="molecule type" value="Genomic_DNA"/>
</dbReference>
<evidence type="ECO:0000256" key="6">
    <source>
        <dbReference type="SAM" id="Phobius"/>
    </source>
</evidence>
<feature type="transmembrane region" description="Helical" evidence="6">
    <location>
        <begin position="12"/>
        <end position="29"/>
    </location>
</feature>
<dbReference type="InterPro" id="IPR027379">
    <property type="entry name" value="CLS_N"/>
</dbReference>
<keyword evidence="5 6" id="KW-0472">Membrane</keyword>
<keyword evidence="4 6" id="KW-1133">Transmembrane helix</keyword>
<reference evidence="9" key="1">
    <citation type="journal article" date="2019" name="Int. J. Syst. Evol. Microbiol.">
        <title>The Global Catalogue of Microorganisms (GCM) 10K type strain sequencing project: providing services to taxonomists for standard genome sequencing and annotation.</title>
        <authorList>
            <consortium name="The Broad Institute Genomics Platform"/>
            <consortium name="The Broad Institute Genome Sequencing Center for Infectious Disease"/>
            <person name="Wu L."/>
            <person name="Ma J."/>
        </authorList>
    </citation>
    <scope>NUCLEOTIDE SEQUENCE [LARGE SCALE GENOMIC DNA]</scope>
    <source>
        <strain evidence="9">CCUG 60022</strain>
    </source>
</reference>
<feature type="domain" description="Cardiolipin synthase N-terminal" evidence="7">
    <location>
        <begin position="23"/>
        <end position="62"/>
    </location>
</feature>
<evidence type="ECO:0000256" key="1">
    <source>
        <dbReference type="ARBA" id="ARBA00004651"/>
    </source>
</evidence>
<keyword evidence="9" id="KW-1185">Reference proteome</keyword>
<evidence type="ECO:0000256" key="2">
    <source>
        <dbReference type="ARBA" id="ARBA00022475"/>
    </source>
</evidence>
<sequence length="69" mass="7963">MNFLGIIGPWQLILILCAFLIPIIALIDILRSDFKGNEKLIWVLVVLFTSFIGTILYFLIGRNQRIKKD</sequence>
<keyword evidence="2" id="KW-1003">Cell membrane</keyword>
<accession>A0ABW2Z408</accession>